<dbReference type="EMBL" id="JANHOG010000081">
    <property type="protein sequence ID" value="KAJ3558556.1"/>
    <property type="molecule type" value="Genomic_DNA"/>
</dbReference>
<dbReference type="Proteomes" id="UP001148662">
    <property type="component" value="Unassembled WGS sequence"/>
</dbReference>
<comment type="caution">
    <text evidence="1">The sequence shown here is derived from an EMBL/GenBank/DDBJ whole genome shotgun (WGS) entry which is preliminary data.</text>
</comment>
<organism evidence="1 2">
    <name type="scientific">Phlebia brevispora</name>
    <dbReference type="NCBI Taxonomy" id="194682"/>
    <lineage>
        <taxon>Eukaryota</taxon>
        <taxon>Fungi</taxon>
        <taxon>Dikarya</taxon>
        <taxon>Basidiomycota</taxon>
        <taxon>Agaricomycotina</taxon>
        <taxon>Agaricomycetes</taxon>
        <taxon>Polyporales</taxon>
        <taxon>Meruliaceae</taxon>
        <taxon>Phlebia</taxon>
    </lineage>
</organism>
<evidence type="ECO:0000313" key="1">
    <source>
        <dbReference type="EMBL" id="KAJ3558556.1"/>
    </source>
</evidence>
<gene>
    <name evidence="1" type="ORF">NM688_g849</name>
</gene>
<evidence type="ECO:0000313" key="2">
    <source>
        <dbReference type="Proteomes" id="UP001148662"/>
    </source>
</evidence>
<reference evidence="1" key="1">
    <citation type="submission" date="2022-07" db="EMBL/GenBank/DDBJ databases">
        <title>Genome Sequence of Phlebia brevispora.</title>
        <authorList>
            <person name="Buettner E."/>
        </authorList>
    </citation>
    <scope>NUCLEOTIDE SEQUENCE</scope>
    <source>
        <strain evidence="1">MPL23</strain>
    </source>
</reference>
<protein>
    <submittedName>
        <fullName evidence="1">Uncharacterized protein</fullName>
    </submittedName>
</protein>
<sequence>MIETAFTKTLGIRVPVVQGGMQWVGHPQLAAAVSNAGALGVLTALTQPDPETLRTAIRKTRELTSKSFGVNITLLPSINPPDYAAYARVAVEEGVKIFETAGNNPGALIRYFKSHGCIVIHKCTSIRHAKAAERLGVDFLSIDTFECAGYCGEDDIGGMVLLARAAQELRTPFIASGGIADGRGLAAVLALGACGANMGNSDAVAIPIHPNLKSKITSSDERDTIHILRTMRNSARVYKNAVAKEVVAIEHRPGGAKFKDVEHLVAGVRGKLAYENGDPDYGIWSASVSIGLIDDCPSCTELVDRIELEAESVLSRLSMLKTNTKAFSKL</sequence>
<keyword evidence="2" id="KW-1185">Reference proteome</keyword>
<name>A0ACC1TDB5_9APHY</name>
<proteinExistence type="predicted"/>
<accession>A0ACC1TDB5</accession>